<dbReference type="InterPro" id="IPR004320">
    <property type="entry name" value="BPS1_pln"/>
</dbReference>
<comment type="caution">
    <text evidence="1">The sequence shown here is derived from an EMBL/GenBank/DDBJ whole genome shotgun (WGS) entry which is preliminary data.</text>
</comment>
<sequence length="116" mass="11694">MRKAAAALTSAAHARSASELCHLALARLHGTVPALRAWCGASRASSSGHGLALLDAVLAAFGDLLATPRATAALNEAADDDDQVLDGLLVLVDPYGTFESALLGAKQSVADTQASA</sequence>
<dbReference type="Proteomes" id="UP000604825">
    <property type="component" value="Unassembled WGS sequence"/>
</dbReference>
<evidence type="ECO:0000313" key="2">
    <source>
        <dbReference type="Proteomes" id="UP000604825"/>
    </source>
</evidence>
<accession>A0A811RTM1</accession>
<dbReference type="GO" id="GO:0048367">
    <property type="term" value="P:shoot system development"/>
    <property type="evidence" value="ECO:0007669"/>
    <property type="project" value="InterPro"/>
</dbReference>
<dbReference type="AlphaFoldDB" id="A0A811RTM1"/>
<reference evidence="1" key="1">
    <citation type="submission" date="2020-10" db="EMBL/GenBank/DDBJ databases">
        <authorList>
            <person name="Han B."/>
            <person name="Lu T."/>
            <person name="Zhao Q."/>
            <person name="Huang X."/>
            <person name="Zhao Y."/>
        </authorList>
    </citation>
    <scope>NUCLEOTIDE SEQUENCE</scope>
</reference>
<dbReference type="EMBL" id="CAJGYO010000016">
    <property type="protein sequence ID" value="CAD6273302.1"/>
    <property type="molecule type" value="Genomic_DNA"/>
</dbReference>
<dbReference type="GO" id="GO:0048364">
    <property type="term" value="P:root development"/>
    <property type="evidence" value="ECO:0007669"/>
    <property type="project" value="InterPro"/>
</dbReference>
<dbReference type="PANTHER" id="PTHR33070">
    <property type="entry name" value="OS06G0725500 PROTEIN"/>
    <property type="match status" value="1"/>
</dbReference>
<name>A0A811RTM1_9POAL</name>
<organism evidence="1 2">
    <name type="scientific">Miscanthus lutarioriparius</name>
    <dbReference type="NCBI Taxonomy" id="422564"/>
    <lineage>
        <taxon>Eukaryota</taxon>
        <taxon>Viridiplantae</taxon>
        <taxon>Streptophyta</taxon>
        <taxon>Embryophyta</taxon>
        <taxon>Tracheophyta</taxon>
        <taxon>Spermatophyta</taxon>
        <taxon>Magnoliopsida</taxon>
        <taxon>Liliopsida</taxon>
        <taxon>Poales</taxon>
        <taxon>Poaceae</taxon>
        <taxon>PACMAD clade</taxon>
        <taxon>Panicoideae</taxon>
        <taxon>Andropogonodae</taxon>
        <taxon>Andropogoneae</taxon>
        <taxon>Saccharinae</taxon>
        <taxon>Miscanthus</taxon>
    </lineage>
</organism>
<protein>
    <submittedName>
        <fullName evidence="1">Uncharacterized protein</fullName>
    </submittedName>
</protein>
<dbReference type="Pfam" id="PF03087">
    <property type="entry name" value="BPS1"/>
    <property type="match status" value="1"/>
</dbReference>
<dbReference type="PANTHER" id="PTHR33070:SF89">
    <property type="entry name" value="EXPRESSED PROTEIN"/>
    <property type="match status" value="1"/>
</dbReference>
<proteinExistence type="predicted"/>
<keyword evidence="2" id="KW-1185">Reference proteome</keyword>
<evidence type="ECO:0000313" key="1">
    <source>
        <dbReference type="EMBL" id="CAD6273302.1"/>
    </source>
</evidence>
<gene>
    <name evidence="1" type="ORF">NCGR_LOCUS56568</name>
</gene>